<feature type="domain" description="Reverse transcriptase zinc-binding" evidence="1">
    <location>
        <begin position="63"/>
        <end position="128"/>
    </location>
</feature>
<keyword evidence="3" id="KW-1185">Reference proteome</keyword>
<reference evidence="2 3" key="1">
    <citation type="journal article" date="2023" name="Plant Biotechnol. J.">
        <title>Chromosome-level wild Hevea brasiliensis genome provides new tools for genomic-assisted breeding and valuable loci to elevate rubber yield.</title>
        <authorList>
            <person name="Cheng H."/>
            <person name="Song X."/>
            <person name="Hu Y."/>
            <person name="Wu T."/>
            <person name="Yang Q."/>
            <person name="An Z."/>
            <person name="Feng S."/>
            <person name="Deng Z."/>
            <person name="Wu W."/>
            <person name="Zeng X."/>
            <person name="Tu M."/>
            <person name="Wang X."/>
            <person name="Huang H."/>
        </authorList>
    </citation>
    <scope>NUCLEOTIDE SEQUENCE [LARGE SCALE GENOMIC DNA]</scope>
    <source>
        <strain evidence="2">MT/VB/25A 57/8</strain>
    </source>
</reference>
<gene>
    <name evidence="2" type="ORF">P3X46_021269</name>
</gene>
<dbReference type="Proteomes" id="UP001174677">
    <property type="component" value="Chromosome 12"/>
</dbReference>
<evidence type="ECO:0000313" key="3">
    <source>
        <dbReference type="Proteomes" id="UP001174677"/>
    </source>
</evidence>
<dbReference type="Pfam" id="PF13966">
    <property type="entry name" value="zf-RVT"/>
    <property type="match status" value="1"/>
</dbReference>
<sequence>MGFRVYRGLFVDSDVQRILALVPPSENKDDCLIWHFSIKGTYNVKSAFHVAASMYLNLENFGIQGLWKKVWCSILPTKIKNFVWRVLRDILPAKTNLQGRGITLNLSCHFYGEREDTPHIFLSCPFAVACCNLFAIYFLVSDINALFSHIFSLNNDDPVMKVCSLLWSIWWHRNLSLWERKQVVPFNVFRHVNNF</sequence>
<evidence type="ECO:0000313" key="2">
    <source>
        <dbReference type="EMBL" id="KAJ9166529.1"/>
    </source>
</evidence>
<dbReference type="InterPro" id="IPR026960">
    <property type="entry name" value="RVT-Znf"/>
</dbReference>
<organism evidence="2 3">
    <name type="scientific">Hevea brasiliensis</name>
    <name type="common">Para rubber tree</name>
    <name type="synonym">Siphonia brasiliensis</name>
    <dbReference type="NCBI Taxonomy" id="3981"/>
    <lineage>
        <taxon>Eukaryota</taxon>
        <taxon>Viridiplantae</taxon>
        <taxon>Streptophyta</taxon>
        <taxon>Embryophyta</taxon>
        <taxon>Tracheophyta</taxon>
        <taxon>Spermatophyta</taxon>
        <taxon>Magnoliopsida</taxon>
        <taxon>eudicotyledons</taxon>
        <taxon>Gunneridae</taxon>
        <taxon>Pentapetalae</taxon>
        <taxon>rosids</taxon>
        <taxon>fabids</taxon>
        <taxon>Malpighiales</taxon>
        <taxon>Euphorbiaceae</taxon>
        <taxon>Crotonoideae</taxon>
        <taxon>Micrandreae</taxon>
        <taxon>Hevea</taxon>
    </lineage>
</organism>
<name>A0ABQ9LF03_HEVBR</name>
<comment type="caution">
    <text evidence="2">The sequence shown here is derived from an EMBL/GenBank/DDBJ whole genome shotgun (WGS) entry which is preliminary data.</text>
</comment>
<protein>
    <recommendedName>
        <fullName evidence="1">Reverse transcriptase zinc-binding domain-containing protein</fullName>
    </recommendedName>
</protein>
<evidence type="ECO:0000259" key="1">
    <source>
        <dbReference type="Pfam" id="PF13966"/>
    </source>
</evidence>
<proteinExistence type="predicted"/>
<accession>A0ABQ9LF03</accession>
<dbReference type="EMBL" id="JARPOI010000012">
    <property type="protein sequence ID" value="KAJ9166529.1"/>
    <property type="molecule type" value="Genomic_DNA"/>
</dbReference>